<sequence>MVDNMDKATFDRLKEETHAAHAKKVGRNAAIRQRLNLPPGEQIPPQNRYRPDTGHVAENYKGGRRNRRLWGIRRTAKAGYRKRQRLNVSIPREQQPWTTTSPEV</sequence>
<gene>
    <name evidence="2" type="primary">102</name>
    <name evidence="2" type="ORF">SEA_ONYINYE_102</name>
</gene>
<accession>A0A6B9LFE3</accession>
<feature type="region of interest" description="Disordered" evidence="1">
    <location>
        <begin position="36"/>
        <end position="59"/>
    </location>
</feature>
<reference evidence="2 3" key="1">
    <citation type="submission" date="2019-12" db="EMBL/GenBank/DDBJ databases">
        <authorList>
            <person name="Ayuk M.A."/>
            <person name="Robinson C.J."/>
            <person name="Anderson W.A."/>
            <person name="Ullah H."/>
            <person name="Gugssa A."/>
            <person name="Somiranjan G."/>
            <person name="Allen A."/>
            <person name="Lourds M.F."/>
            <person name="Quagraine B.K."/>
            <person name="Smith M."/>
            <person name="Moore M."/>
            <person name="Oliver J."/>
            <person name="Irabor E."/>
            <person name="Roy S.D."/>
            <person name="Bassey G."/>
            <person name="Louis B.N."/>
            <person name="Adu D."/>
            <person name="Akhimien C.E."/>
            <person name="Annor K."/>
            <person name="Archibald A."/>
            <person name="Ashagre K.C."/>
            <person name="Baity M.R."/>
            <person name="Barnes K.J."/>
            <person name="Barrios L.E."/>
            <person name="Black A.C."/>
            <person name="Bowen'Kauth M.S."/>
            <person name="Bowman K.N."/>
            <person name="Breaux D.L."/>
            <person name="Brooks J.A."/>
            <person name="Bwayili H.A."/>
            <person name="Caine T."/>
            <person name="Williams A.Y."/>
            <person name="Norris L.J."/>
            <person name="Nwozo E.O."/>
            <person name="Prosper P.L."/>
            <person name="Rankin N.A."/>
            <person name="Richardson K.M."/>
            <person name="Robinson D.M."/>
            <person name="Salters D.J."/>
            <person name="Savage M.A."/>
            <person name="Solomon S.M."/>
            <person name="Williams L.R."/>
            <person name="Curtis N."/>
            <person name="Garlena R.A."/>
            <person name="Russell D.A."/>
            <person name="Pope W.H."/>
            <person name="Jacobs-Sera D."/>
            <person name="Hatfull G.F."/>
        </authorList>
    </citation>
    <scope>NUCLEOTIDE SEQUENCE [LARGE SCALE GENOMIC DNA]</scope>
</reference>
<feature type="region of interest" description="Disordered" evidence="1">
    <location>
        <begin position="85"/>
        <end position="104"/>
    </location>
</feature>
<name>A0A6B9LFE3_9CAUD</name>
<evidence type="ECO:0000313" key="2">
    <source>
        <dbReference type="EMBL" id="QHB37505.1"/>
    </source>
</evidence>
<dbReference type="KEGG" id="vg:77924896"/>
<keyword evidence="3" id="KW-1185">Reference proteome</keyword>
<feature type="compositionally biased region" description="Polar residues" evidence="1">
    <location>
        <begin position="95"/>
        <end position="104"/>
    </location>
</feature>
<protein>
    <submittedName>
        <fullName evidence="2">Uncharacterized protein</fullName>
    </submittedName>
</protein>
<organism evidence="2 3">
    <name type="scientific">Mycobacterium phage Onyinye</name>
    <dbReference type="NCBI Taxonomy" id="2686235"/>
    <lineage>
        <taxon>Viruses</taxon>
        <taxon>Duplodnaviria</taxon>
        <taxon>Heunggongvirae</taxon>
        <taxon>Uroviricota</taxon>
        <taxon>Caudoviricetes</taxon>
        <taxon>Onyinyevirus</taxon>
        <taxon>Onyinyevirus onyinye</taxon>
    </lineage>
</organism>
<evidence type="ECO:0000313" key="3">
    <source>
        <dbReference type="Proteomes" id="UP000463915"/>
    </source>
</evidence>
<dbReference type="Proteomes" id="UP000463915">
    <property type="component" value="Segment"/>
</dbReference>
<dbReference type="GeneID" id="77924896"/>
<evidence type="ECO:0000256" key="1">
    <source>
        <dbReference type="SAM" id="MobiDB-lite"/>
    </source>
</evidence>
<dbReference type="RefSeq" id="YP_010649351.1">
    <property type="nucleotide sequence ID" value="NC_070765.1"/>
</dbReference>
<proteinExistence type="predicted"/>
<dbReference type="EMBL" id="MN813687">
    <property type="protein sequence ID" value="QHB37505.1"/>
    <property type="molecule type" value="Genomic_DNA"/>
</dbReference>